<protein>
    <submittedName>
        <fullName evidence="10">F0F1 ATP synthase subunit delta</fullName>
    </submittedName>
</protein>
<keyword evidence="4" id="KW-1005">Bacterial flagellum biogenesis</keyword>
<dbReference type="AlphaFoldDB" id="A0A9D1TH51"/>
<evidence type="ECO:0000256" key="8">
    <source>
        <dbReference type="SAM" id="MobiDB-lite"/>
    </source>
</evidence>
<keyword evidence="7" id="KW-0175">Coiled coil</keyword>
<dbReference type="GO" id="GO:0044781">
    <property type="term" value="P:bacterial-type flagellum organization"/>
    <property type="evidence" value="ECO:0007669"/>
    <property type="project" value="UniProtKB-KW"/>
</dbReference>
<evidence type="ECO:0000259" key="9">
    <source>
        <dbReference type="Pfam" id="PF02108"/>
    </source>
</evidence>
<dbReference type="PANTHER" id="PTHR34982">
    <property type="entry name" value="YOP PROTEINS TRANSLOCATION PROTEIN L"/>
    <property type="match status" value="1"/>
</dbReference>
<sequence length="277" mass="31063">MKPKAEEYELPDTEEMTSQLEEMIRFKESIPLAPEEHKQEDFSEFAEQSEEKSEEQEISQQPEQVAVGAITFAQAQAEAIIKDAKEQAEQILVKAKMAAEAEVGRIQQKAIEEGFQKGYADGYEKAKIEAADAVRENAQRTADDIGRFMHVATQAREHAIDHARDELLDVAVTIAEKVIHVSLKSSREVIRRMILSATEKLKRREWVQIYVADSDVKGVTQTDPMLASALSTISDHVKIVPMHDAETGTCIVEMPDEIIDASVSTQLENIRTIIRDS</sequence>
<feature type="coiled-coil region" evidence="7">
    <location>
        <begin position="74"/>
        <end position="101"/>
    </location>
</feature>
<feature type="region of interest" description="Disordered" evidence="8">
    <location>
        <begin position="30"/>
        <end position="62"/>
    </location>
</feature>
<dbReference type="Pfam" id="PF02108">
    <property type="entry name" value="FliH"/>
    <property type="match status" value="1"/>
</dbReference>
<keyword evidence="5" id="KW-0653">Protein transport</keyword>
<name>A0A9D1TH51_9FIRM</name>
<keyword evidence="3" id="KW-0813">Transport</keyword>
<organism evidence="10 11">
    <name type="scientific">Candidatus Butyricicoccus avistercoris</name>
    <dbReference type="NCBI Taxonomy" id="2838518"/>
    <lineage>
        <taxon>Bacteria</taxon>
        <taxon>Bacillati</taxon>
        <taxon>Bacillota</taxon>
        <taxon>Clostridia</taxon>
        <taxon>Eubacteriales</taxon>
        <taxon>Butyricicoccaceae</taxon>
        <taxon>Butyricicoccus</taxon>
    </lineage>
</organism>
<keyword evidence="6" id="KW-1006">Bacterial flagellum protein export</keyword>
<reference evidence="10" key="1">
    <citation type="journal article" date="2021" name="PeerJ">
        <title>Extensive microbial diversity within the chicken gut microbiome revealed by metagenomics and culture.</title>
        <authorList>
            <person name="Gilroy R."/>
            <person name="Ravi A."/>
            <person name="Getino M."/>
            <person name="Pursley I."/>
            <person name="Horton D.L."/>
            <person name="Alikhan N.F."/>
            <person name="Baker D."/>
            <person name="Gharbi K."/>
            <person name="Hall N."/>
            <person name="Watson M."/>
            <person name="Adriaenssens E.M."/>
            <person name="Foster-Nyarko E."/>
            <person name="Jarju S."/>
            <person name="Secka A."/>
            <person name="Antonio M."/>
            <person name="Oren A."/>
            <person name="Chaudhuri R.R."/>
            <person name="La Ragione R."/>
            <person name="Hildebrand F."/>
            <person name="Pallen M.J."/>
        </authorList>
    </citation>
    <scope>NUCLEOTIDE SEQUENCE</scope>
    <source>
        <strain evidence="10">CHK193-4272</strain>
    </source>
</reference>
<evidence type="ECO:0000313" key="10">
    <source>
        <dbReference type="EMBL" id="HIV61483.1"/>
    </source>
</evidence>
<comment type="function">
    <text evidence="1">Needed for flagellar regrowth and assembly.</text>
</comment>
<dbReference type="InterPro" id="IPR018035">
    <property type="entry name" value="Flagellar_FliH/T3SS_HrpE"/>
</dbReference>
<evidence type="ECO:0000256" key="6">
    <source>
        <dbReference type="ARBA" id="ARBA00023225"/>
    </source>
</evidence>
<dbReference type="PANTHER" id="PTHR34982:SF1">
    <property type="entry name" value="FLAGELLAR ASSEMBLY PROTEIN FLIH"/>
    <property type="match status" value="1"/>
</dbReference>
<dbReference type="GO" id="GO:0005829">
    <property type="term" value="C:cytosol"/>
    <property type="evidence" value="ECO:0007669"/>
    <property type="project" value="TreeGrafter"/>
</dbReference>
<dbReference type="InterPro" id="IPR051472">
    <property type="entry name" value="T3SS_Stator/FliH"/>
</dbReference>
<evidence type="ECO:0000256" key="2">
    <source>
        <dbReference type="ARBA" id="ARBA00006602"/>
    </source>
</evidence>
<evidence type="ECO:0000256" key="1">
    <source>
        <dbReference type="ARBA" id="ARBA00003041"/>
    </source>
</evidence>
<gene>
    <name evidence="10" type="ORF">H9746_01335</name>
</gene>
<comment type="similarity">
    <text evidence="2">Belongs to the FliH family.</text>
</comment>
<dbReference type="GO" id="GO:0015031">
    <property type="term" value="P:protein transport"/>
    <property type="evidence" value="ECO:0007669"/>
    <property type="project" value="UniProtKB-KW"/>
</dbReference>
<reference evidence="10" key="2">
    <citation type="submission" date="2021-04" db="EMBL/GenBank/DDBJ databases">
        <authorList>
            <person name="Gilroy R."/>
        </authorList>
    </citation>
    <scope>NUCLEOTIDE SEQUENCE</scope>
    <source>
        <strain evidence="10">CHK193-4272</strain>
    </source>
</reference>
<feature type="compositionally biased region" description="Acidic residues" evidence="8">
    <location>
        <begin position="42"/>
        <end position="57"/>
    </location>
</feature>
<evidence type="ECO:0000256" key="3">
    <source>
        <dbReference type="ARBA" id="ARBA00022448"/>
    </source>
</evidence>
<feature type="domain" description="Flagellar assembly protein FliH/Type III secretion system HrpE" evidence="9">
    <location>
        <begin position="153"/>
        <end position="269"/>
    </location>
</feature>
<accession>A0A9D1TH51</accession>
<evidence type="ECO:0000256" key="4">
    <source>
        <dbReference type="ARBA" id="ARBA00022795"/>
    </source>
</evidence>
<comment type="caution">
    <text evidence="10">The sequence shown here is derived from an EMBL/GenBank/DDBJ whole genome shotgun (WGS) entry which is preliminary data.</text>
</comment>
<feature type="compositionally biased region" description="Basic and acidic residues" evidence="8">
    <location>
        <begin position="30"/>
        <end position="41"/>
    </location>
</feature>
<dbReference type="Proteomes" id="UP000886808">
    <property type="component" value="Unassembled WGS sequence"/>
</dbReference>
<proteinExistence type="inferred from homology"/>
<dbReference type="EMBL" id="DXIE01000010">
    <property type="protein sequence ID" value="HIV61483.1"/>
    <property type="molecule type" value="Genomic_DNA"/>
</dbReference>
<evidence type="ECO:0000313" key="11">
    <source>
        <dbReference type="Proteomes" id="UP000886808"/>
    </source>
</evidence>
<evidence type="ECO:0000256" key="7">
    <source>
        <dbReference type="SAM" id="Coils"/>
    </source>
</evidence>
<evidence type="ECO:0000256" key="5">
    <source>
        <dbReference type="ARBA" id="ARBA00022927"/>
    </source>
</evidence>